<feature type="compositionally biased region" description="Polar residues" evidence="1">
    <location>
        <begin position="90"/>
        <end position="99"/>
    </location>
</feature>
<protein>
    <recommendedName>
        <fullName evidence="4">DUF4050 domain-containing protein</fullName>
    </recommendedName>
</protein>
<name>A0A2G5DG03_AQUCA</name>
<reference evidence="2 3" key="1">
    <citation type="submission" date="2017-09" db="EMBL/GenBank/DDBJ databases">
        <title>WGS assembly of Aquilegia coerulea Goldsmith.</title>
        <authorList>
            <person name="Hodges S."/>
            <person name="Kramer E."/>
            <person name="Nordborg M."/>
            <person name="Tomkins J."/>
            <person name="Borevitz J."/>
            <person name="Derieg N."/>
            <person name="Yan J."/>
            <person name="Mihaltcheva S."/>
            <person name="Hayes R.D."/>
            <person name="Rokhsar D."/>
        </authorList>
    </citation>
    <scope>NUCLEOTIDE SEQUENCE [LARGE SCALE GENOMIC DNA]</scope>
    <source>
        <strain evidence="3">cv. Goldsmith</strain>
    </source>
</reference>
<dbReference type="PANTHER" id="PTHR33373">
    <property type="entry name" value="OS07G0479600 PROTEIN"/>
    <property type="match status" value="1"/>
</dbReference>
<feature type="compositionally biased region" description="Low complexity" evidence="1">
    <location>
        <begin position="69"/>
        <end position="84"/>
    </location>
</feature>
<gene>
    <name evidence="2" type="ORF">AQUCO_02000116v1</name>
</gene>
<evidence type="ECO:0008006" key="4">
    <source>
        <dbReference type="Google" id="ProtNLM"/>
    </source>
</evidence>
<sequence>MLDYCSRSISTWIRRLIDCMGGCLGCCTKPRPIISVNDPSKGLRVRGETLKKANIPDDFWSTSTCEMDNSGNPSQRSISSISNSYRTDTHSGSSSTSNPPEFVNHGKYYLLVLINLMMPSKFYDIHSRC</sequence>
<evidence type="ECO:0000256" key="1">
    <source>
        <dbReference type="SAM" id="MobiDB-lite"/>
    </source>
</evidence>
<proteinExistence type="predicted"/>
<evidence type="ECO:0000313" key="2">
    <source>
        <dbReference type="EMBL" id="PIA42450.1"/>
    </source>
</evidence>
<evidence type="ECO:0000313" key="3">
    <source>
        <dbReference type="Proteomes" id="UP000230069"/>
    </source>
</evidence>
<accession>A0A2G5DG03</accession>
<organism evidence="2 3">
    <name type="scientific">Aquilegia coerulea</name>
    <name type="common">Rocky mountain columbine</name>
    <dbReference type="NCBI Taxonomy" id="218851"/>
    <lineage>
        <taxon>Eukaryota</taxon>
        <taxon>Viridiplantae</taxon>
        <taxon>Streptophyta</taxon>
        <taxon>Embryophyta</taxon>
        <taxon>Tracheophyta</taxon>
        <taxon>Spermatophyta</taxon>
        <taxon>Magnoliopsida</taxon>
        <taxon>Ranunculales</taxon>
        <taxon>Ranunculaceae</taxon>
        <taxon>Thalictroideae</taxon>
        <taxon>Aquilegia</taxon>
    </lineage>
</organism>
<dbReference type="Proteomes" id="UP000230069">
    <property type="component" value="Unassembled WGS sequence"/>
</dbReference>
<keyword evidence="3" id="KW-1185">Reference proteome</keyword>
<dbReference type="OrthoDB" id="1896025at2759"/>
<dbReference type="EMBL" id="KZ305037">
    <property type="protein sequence ID" value="PIA42450.1"/>
    <property type="molecule type" value="Genomic_DNA"/>
</dbReference>
<dbReference type="PANTHER" id="PTHR33373:SF1">
    <property type="entry name" value="DUF4050 DOMAIN-CONTAINING PROTEIN"/>
    <property type="match status" value="1"/>
</dbReference>
<dbReference type="AlphaFoldDB" id="A0A2G5DG03"/>
<feature type="region of interest" description="Disordered" evidence="1">
    <location>
        <begin position="64"/>
        <end position="99"/>
    </location>
</feature>